<organism evidence="2 3">
    <name type="scientific">Rhamnella rubrinervis</name>
    <dbReference type="NCBI Taxonomy" id="2594499"/>
    <lineage>
        <taxon>Eukaryota</taxon>
        <taxon>Viridiplantae</taxon>
        <taxon>Streptophyta</taxon>
        <taxon>Embryophyta</taxon>
        <taxon>Tracheophyta</taxon>
        <taxon>Spermatophyta</taxon>
        <taxon>Magnoliopsida</taxon>
        <taxon>eudicotyledons</taxon>
        <taxon>Gunneridae</taxon>
        <taxon>Pentapetalae</taxon>
        <taxon>rosids</taxon>
        <taxon>fabids</taxon>
        <taxon>Rosales</taxon>
        <taxon>Rhamnaceae</taxon>
        <taxon>rhamnoid group</taxon>
        <taxon>Rhamneae</taxon>
        <taxon>Rhamnella</taxon>
    </lineage>
</organism>
<dbReference type="EMBL" id="VOIH02000005">
    <property type="protein sequence ID" value="KAF3446504.1"/>
    <property type="molecule type" value="Genomic_DNA"/>
</dbReference>
<evidence type="ECO:0000313" key="2">
    <source>
        <dbReference type="EMBL" id="KAF3446504.1"/>
    </source>
</evidence>
<evidence type="ECO:0000313" key="3">
    <source>
        <dbReference type="Proteomes" id="UP000796880"/>
    </source>
</evidence>
<keyword evidence="3" id="KW-1185">Reference proteome</keyword>
<dbReference type="AlphaFoldDB" id="A0A8K0H6M4"/>
<dbReference type="Proteomes" id="UP000796880">
    <property type="component" value="Unassembled WGS sequence"/>
</dbReference>
<accession>A0A8K0H6M4</accession>
<sequence length="252" mass="27486">MRKYPALTTEQTFLLEPSSALTTFKPKETVPSHHLKVIARLFLYTNRAFSEPSDDSPLRNLTLFRAELLSGFLVQLARLFQANSLGLKVLHLSILKNPAHPSTFGLTSPARRAKRGDTLSTLEDKSGCSKMLPPGIRAGKTATSSSRGKSVRYWPALEGATSEQSCEEEGPSTQQSEQIPKGIPIPILKVPYLHILKGCIRLLYGVPTNPLSASYPAADIGKLKMKISQAELEATKKKKKDKQAASKDGASS</sequence>
<gene>
    <name evidence="2" type="ORF">FNV43_RR11683</name>
</gene>
<feature type="region of interest" description="Disordered" evidence="1">
    <location>
        <begin position="233"/>
        <end position="252"/>
    </location>
</feature>
<reference evidence="2" key="1">
    <citation type="submission" date="2020-03" db="EMBL/GenBank/DDBJ databases">
        <title>A high-quality chromosome-level genome assembly of a woody plant with both climbing and erect habits, Rhamnella rubrinervis.</title>
        <authorList>
            <person name="Lu Z."/>
            <person name="Yang Y."/>
            <person name="Zhu X."/>
            <person name="Sun Y."/>
        </authorList>
    </citation>
    <scope>NUCLEOTIDE SEQUENCE</scope>
    <source>
        <strain evidence="2">BYM</strain>
        <tissue evidence="2">Leaf</tissue>
    </source>
</reference>
<protein>
    <submittedName>
        <fullName evidence="2">Uncharacterized protein</fullName>
    </submittedName>
</protein>
<name>A0A8K0H6M4_9ROSA</name>
<comment type="caution">
    <text evidence="2">The sequence shown here is derived from an EMBL/GenBank/DDBJ whole genome shotgun (WGS) entry which is preliminary data.</text>
</comment>
<feature type="region of interest" description="Disordered" evidence="1">
    <location>
        <begin position="159"/>
        <end position="179"/>
    </location>
</feature>
<proteinExistence type="predicted"/>
<evidence type="ECO:0000256" key="1">
    <source>
        <dbReference type="SAM" id="MobiDB-lite"/>
    </source>
</evidence>